<feature type="domain" description="Cadherin" evidence="10">
    <location>
        <begin position="882"/>
        <end position="991"/>
    </location>
</feature>
<dbReference type="CDD" id="cd14733">
    <property type="entry name" value="BACK"/>
    <property type="match status" value="1"/>
</dbReference>
<proteinExistence type="predicted"/>
<feature type="domain" description="Cadherin" evidence="10">
    <location>
        <begin position="2084"/>
        <end position="2189"/>
    </location>
</feature>
<evidence type="ECO:0000256" key="7">
    <source>
        <dbReference type="PROSITE-ProRule" id="PRU00043"/>
    </source>
</evidence>
<dbReference type="CDD" id="cd11304">
    <property type="entry name" value="Cadherin_repeat"/>
    <property type="match status" value="18"/>
</dbReference>
<feature type="domain" description="Cadherin" evidence="10">
    <location>
        <begin position="1464"/>
        <end position="1565"/>
    </location>
</feature>
<evidence type="ECO:0000313" key="11">
    <source>
        <dbReference type="EMBL" id="KAJ7422949.1"/>
    </source>
</evidence>
<feature type="domain" description="Cadherin" evidence="10">
    <location>
        <begin position="1254"/>
        <end position="1355"/>
    </location>
</feature>
<feature type="domain" description="Cadherin" evidence="10">
    <location>
        <begin position="1011"/>
        <end position="1051"/>
    </location>
</feature>
<feature type="domain" description="Cadherin" evidence="10">
    <location>
        <begin position="1356"/>
        <end position="1463"/>
    </location>
</feature>
<keyword evidence="4 7" id="KW-0106">Calcium</keyword>
<feature type="domain" description="Cadherin" evidence="10">
    <location>
        <begin position="2191"/>
        <end position="2289"/>
    </location>
</feature>
<evidence type="ECO:0000256" key="9">
    <source>
        <dbReference type="SAM" id="Phobius"/>
    </source>
</evidence>
<feature type="domain" description="Cadherin" evidence="10">
    <location>
        <begin position="1052"/>
        <end position="1253"/>
    </location>
</feature>
<dbReference type="InterPro" id="IPR020894">
    <property type="entry name" value="Cadherin_CS"/>
</dbReference>
<keyword evidence="3" id="KW-0677">Repeat</keyword>
<dbReference type="InterPro" id="IPR002126">
    <property type="entry name" value="Cadherin-like_dom"/>
</dbReference>
<feature type="domain" description="Cadherin" evidence="10">
    <location>
        <begin position="1779"/>
        <end position="1878"/>
    </location>
</feature>
<keyword evidence="12" id="KW-1185">Reference proteome</keyword>
<evidence type="ECO:0000259" key="10">
    <source>
        <dbReference type="PROSITE" id="PS50268"/>
    </source>
</evidence>
<dbReference type="InterPro" id="IPR021777">
    <property type="entry name" value="SANBR_BTB"/>
</dbReference>
<feature type="region of interest" description="Disordered" evidence="8">
    <location>
        <begin position="3063"/>
        <end position="3122"/>
    </location>
</feature>
<feature type="compositionally biased region" description="Polar residues" evidence="8">
    <location>
        <begin position="645"/>
        <end position="656"/>
    </location>
</feature>
<feature type="domain" description="Cadherin" evidence="10">
    <location>
        <begin position="2711"/>
        <end position="2812"/>
    </location>
</feature>
<evidence type="ECO:0000256" key="6">
    <source>
        <dbReference type="ARBA" id="ARBA00023136"/>
    </source>
</evidence>
<dbReference type="PANTHER" id="PTHR24026">
    <property type="entry name" value="FAT ATYPICAL CADHERIN-RELATED"/>
    <property type="match status" value="1"/>
</dbReference>
<gene>
    <name evidence="11" type="ORF">WISP_35844</name>
</gene>
<dbReference type="Gene3D" id="3.30.710.10">
    <property type="entry name" value="Potassium Channel Kv1.1, Chain A"/>
    <property type="match status" value="1"/>
</dbReference>
<feature type="region of interest" description="Disordered" evidence="8">
    <location>
        <begin position="570"/>
        <end position="591"/>
    </location>
</feature>
<comment type="subcellular location">
    <subcellularLocation>
        <location evidence="1">Membrane</location>
    </subcellularLocation>
</comment>
<evidence type="ECO:0000256" key="1">
    <source>
        <dbReference type="ARBA" id="ARBA00004370"/>
    </source>
</evidence>
<organism evidence="11 12">
    <name type="scientific">Willisornis vidua</name>
    <name type="common">Xingu scale-backed antbird</name>
    <dbReference type="NCBI Taxonomy" id="1566151"/>
    <lineage>
        <taxon>Eukaryota</taxon>
        <taxon>Metazoa</taxon>
        <taxon>Chordata</taxon>
        <taxon>Craniata</taxon>
        <taxon>Vertebrata</taxon>
        <taxon>Euteleostomi</taxon>
        <taxon>Archelosauria</taxon>
        <taxon>Archosauria</taxon>
        <taxon>Dinosauria</taxon>
        <taxon>Saurischia</taxon>
        <taxon>Theropoda</taxon>
        <taxon>Coelurosauria</taxon>
        <taxon>Aves</taxon>
        <taxon>Neognathae</taxon>
        <taxon>Neoaves</taxon>
        <taxon>Telluraves</taxon>
        <taxon>Australaves</taxon>
        <taxon>Passeriformes</taxon>
        <taxon>Thamnophilidae</taxon>
        <taxon>Willisornis</taxon>
    </lineage>
</organism>
<dbReference type="SMART" id="SM00112">
    <property type="entry name" value="CA"/>
    <property type="match status" value="19"/>
</dbReference>
<dbReference type="PROSITE" id="PS50268">
    <property type="entry name" value="CADHERIN_2"/>
    <property type="match status" value="19"/>
</dbReference>
<comment type="caution">
    <text evidence="11">The sequence shown here is derived from an EMBL/GenBank/DDBJ whole genome shotgun (WGS) entry which is preliminary data.</text>
</comment>
<feature type="domain" description="Cadherin" evidence="10">
    <location>
        <begin position="2394"/>
        <end position="2498"/>
    </location>
</feature>
<keyword evidence="5 9" id="KW-1133">Transmembrane helix</keyword>
<feature type="domain" description="Cadherin" evidence="10">
    <location>
        <begin position="2604"/>
        <end position="2710"/>
    </location>
</feature>
<feature type="domain" description="Cadherin" evidence="10">
    <location>
        <begin position="796"/>
        <end position="881"/>
    </location>
</feature>
<feature type="domain" description="Cadherin" evidence="10">
    <location>
        <begin position="2499"/>
        <end position="2603"/>
    </location>
</feature>
<dbReference type="Pfam" id="PF00028">
    <property type="entry name" value="Cadherin"/>
    <property type="match status" value="15"/>
</dbReference>
<dbReference type="Proteomes" id="UP001145742">
    <property type="component" value="Unassembled WGS sequence"/>
</dbReference>
<dbReference type="Gene3D" id="2.60.40.60">
    <property type="entry name" value="Cadherins"/>
    <property type="match status" value="20"/>
</dbReference>
<evidence type="ECO:0000256" key="3">
    <source>
        <dbReference type="ARBA" id="ARBA00022737"/>
    </source>
</evidence>
<dbReference type="PRINTS" id="PR00205">
    <property type="entry name" value="CADHERIN"/>
</dbReference>
<protein>
    <submittedName>
        <fullName evidence="11">Protocadherin Fat 4-like protein</fullName>
    </submittedName>
</protein>
<reference evidence="11" key="1">
    <citation type="submission" date="2019-10" db="EMBL/GenBank/DDBJ databases">
        <authorList>
            <person name="Soares A.E.R."/>
            <person name="Aleixo A."/>
            <person name="Schneider P."/>
            <person name="Miyaki C.Y."/>
            <person name="Schneider M.P."/>
            <person name="Mello C."/>
            <person name="Vasconcelos A.T.R."/>
        </authorList>
    </citation>
    <scope>NUCLEOTIDE SEQUENCE</scope>
    <source>
        <tissue evidence="11">Muscle</tissue>
    </source>
</reference>
<evidence type="ECO:0000313" key="12">
    <source>
        <dbReference type="Proteomes" id="UP001145742"/>
    </source>
</evidence>
<dbReference type="PROSITE" id="PS00232">
    <property type="entry name" value="CADHERIN_1"/>
    <property type="match status" value="8"/>
</dbReference>
<evidence type="ECO:0000256" key="4">
    <source>
        <dbReference type="ARBA" id="ARBA00022837"/>
    </source>
</evidence>
<feature type="domain" description="Cadherin" evidence="10">
    <location>
        <begin position="2290"/>
        <end position="2394"/>
    </location>
</feature>
<dbReference type="InterPro" id="IPR011333">
    <property type="entry name" value="SKP1/BTB/POZ_sf"/>
</dbReference>
<evidence type="ECO:0000256" key="5">
    <source>
        <dbReference type="ARBA" id="ARBA00022989"/>
    </source>
</evidence>
<sequence length="3122" mass="341783">MSRGFSENNNFPYDNNQMVLDMILCSLMGVPQPINWDSVARLVPGYTSKECAKRFDELKSSGSSPVDNQYNSLMAAGGSPVETLATYIKSSLLDTQTEFQEPAIGQDSITITGMFSVILTYIGFDDNQYVHAFLSWVSAGLSHVCENLGKNTSAESSVLLLGSGLIAKLARYGPNMVIHVCDEAKNLKEDFVCPRDLLVSEMKYFAEYLAGDAQRWEEVDISVHCDVHIFDWLIKYVKRNSKDSELSEMPTLEPSNVISILISSEFLKMDSLVEKCIHYCHKNMNAIVATPCNMNCINANLVTHIADLFRHNEVEELKDKRDKFKSKLFCKKIERLFDPDYVNPDSRGNAATLYRCCLCKKLLTKDTEKRIPCVPGKINIDQHGNIVYVHIRDKTWEVHEYLIGLHEELKSWRDVYWRLWGTVNWLSCSRCTQSFLCTEFSHCQYHSQPVLYPGVASALGPTGTGVYPCCNQKVLRFDPTTLPKGCKVRDHMVELPPGNEDGDALPSQTTQILNDLLHHRDVIVVPFTKDANSDSGIGLGDEKGLECDVLVEPNTPWGPKTGEINAKQQSLLSEEEEYTTGSEVTEDEVGDEEEVCKKPDQRRMSEITGHLIKMRLGDLDRVKSKDSKEYAGGIYSRLEAQVKASAQGSARQNSAEKNVRPGSGDVQPKPCHLDQFRQNSPAVLRLPLSLTHPCAETTKINCDVPPAPLELSSFLDGYTGDIEWITDIPPNVNLRLIENVFPDHKDYVDLEYNPAFRNATVRTRKALDVEAIKSQFIWYSIVCQRIGTVAEINFTVIKVEAEDKDFSPEFNILTYNLSGPDSDYFSIREGDGSIMVKKPLDYNKVNLFNLTVQAKEQFGDQKDTASLIIHVQDYDTLNPYFSQPVYSGTINETQVGPLTILPEDILARDGDKGINEEIVYSIKLVNPPAYNNSFSIHGSTGMLSVRTAIDREMCPYLMVGIQAAQQDKDFKTADAVVLVTVEDENDNPPVLSQSSYNVSLLENFPDGMEVLQVTATDRDEVTARDHLQPHYEVQAPINILLLDENDNSPTFRDTPYRWGIFPNMTAGMPILQVAAADPDDGVNGEISFILAGGNEDGYFELDPATGQISLKTVIPLGINELRKFVLWITATDGGAIPRSSSVPVEIFAIGNSRAQFTQKTYNVSVEEELVAPVEVARVEFKSLSPHIPVKFQVLTESAPFAIDDVGIISTKTKLNYESQKNYTLTISLSDGEATDHATVFVRVLDVNDNSPVFGATSTTVNILENVPPGASVTSVSATDEDEGFNGLVVYTLKGGEGRMDIDTSGSILLEKELDREAQGLYNLTVIASDQGQPARSTALSLTVIVDDVNDNPPVFSSSRYEVSVPEDEVLGRALLTLSATDLDAGDNALVKYQIVRQQPPTSSPVFLVHPATGQLSLSQQLDYETIKQFQVEVEASDGGQPSLSNKTLVVVHVLDVNDNPPEFSQAAYEVLVFENLQKGSPVYSFGVADKDEAGFSQGHFLHNSTSFTVDMPGILSLRNDTELDRETTSGFTLQVWAVDADINGLSSSALFHITVLDVNDNNPEFQQQPYSFEIPEGDYTPGAPTAVGHVAATDLDEGENARITYYLSAEDGDNPYSIQQDGTILVTGSVDRETKEKYELLLVASDNGAPRRQNFTHISIQVLDVNDNPPQFPKAQYSASVRVAAAKEGDFVLAVSATDLDAGNNSVISYSLLDPSDDFHLNALTGEITLSRSLDHITADTVVTLTVVAADHGVPQLSSNVSVTLFLLVNDTSFGLTFESPSYEFSIAENQPPGTAVGSVKALTGSIAVQVKYSLKSHRDRFSVGAQGDIVALAALDREEVELFSVIVEALDSVVPPNTAVALVTVRVNDVNDNSPVFATWIQTKLSAPENAAGLDLGTFPATDLDTGLNALITYSLQDDFAGTFHIDSSTGRLMTTSLDRETVDSYELKIIATDSGKPPGSAGLALSLTVEDENDNPPVFPQPSYSVSVRENEPPHMILSAAATDADIGYNAIIHYTITGEAVPFHVGELSGNISTLEPLDYESRAQYTFTLKAFNPGEPNLQDTATVTVTVEDVNEEGPVFEQPSYHQVLPDTSTAGTLVVDINARDESKAYDEGIFYSITGDNSEGLFSLSSTTGELRLTRDLSKQTEPQYYSLNVTATDSGLPPLSTSVKVAVAVAPSGVSLPVFSEPAYHPAPLSERTAPGTPVLLISVSHSAPVSYTIVSGDDHGYFVIHSSSGVIKTAKNFRLEDFPVTFHVRATDSSDAAIFNEVGVKVEVIDENDFPPVFPSSLLEETLAENLTATQIVQLKAQDNDTGRNGFLTYGILNGHGLKFRINETTGVLYSNTIFDYEEEPTEYQVVVYAEDDGIPEKKRGYCTVVIRISDVNDWPPAFDPVPELSVKENVPVGFTVGKITATDRDTGDNAFVLYKLTGGGENVFEIDETQGIIKIRNSPDYETMTKYNITVTAVNNKSAPFYQATTSVTVLVIDVNDNAPVFAQDSYSASINMINPVGAHVITVSATDRDQGHNGLVEYHILPDPNVSPFFLLEDLSEGKIVTTGNLSMSGEIHLTVMAKDKGSPPLNGTALITLDVFDNRPFVPQFNRSEISISVLENTGVDYLIYALAVAETSGKLIDYSVVSGNEKGHFRMDPSSGELRTAVNLNYEEVSQYVMLIKATSSAGEVQRSDLFAANMAMLTVSVQDVNEEPVFESSSYSARIPSSVPYRHPVLTVQATDPDSGDNGVLLYSLVNHQTNEFDIDQKTGQIFTVSVAGKAGTFYLEVQAEDQGTRRLTAQTTVNVTVDSSSSSNIVVVVLNQQINVVERNIVEVKRVLEDKLEWNVYVVDVSSDEFQIRARSSTDETDVKIIAFNEAHQEVPAPDVKRKLKEQRSIVEAELEKVFSTPVTAAIGEPEAAAAQPELVATIVLGVVLAATLVAFLLYALLDVRRRRKHRRQHLVKKQTESVEGIDNPWAADRKGSLKRLESAEHMKNGTTEVIPFDSMYSTTGGDADKDAPEKGNYLETILLDYNSEHEEKVPSGKAAELGNIEAHPSVAFITKQDSFLTDTTQKSAPPLTPHPPSPAPEKELKGVKFSEVAVILDAEPEDDGSEEEPGDDEAGDDSSL</sequence>
<evidence type="ECO:0000256" key="8">
    <source>
        <dbReference type="SAM" id="MobiDB-lite"/>
    </source>
</evidence>
<feature type="compositionally biased region" description="Pro residues" evidence="8">
    <location>
        <begin position="3072"/>
        <end position="3081"/>
    </location>
</feature>
<feature type="domain" description="Cadherin" evidence="10">
    <location>
        <begin position="1902"/>
        <end position="1981"/>
    </location>
</feature>
<feature type="domain" description="Cadherin" evidence="10">
    <location>
        <begin position="1982"/>
        <end position="2083"/>
    </location>
</feature>
<accession>A0ABQ9DN39</accession>
<feature type="domain" description="Cadherin" evidence="10">
    <location>
        <begin position="1566"/>
        <end position="1672"/>
    </location>
</feature>
<name>A0ABQ9DN39_9PASS</name>
<feature type="region of interest" description="Disordered" evidence="8">
    <location>
        <begin position="645"/>
        <end position="670"/>
    </location>
</feature>
<dbReference type="SUPFAM" id="SSF49313">
    <property type="entry name" value="Cadherin-like"/>
    <property type="match status" value="20"/>
</dbReference>
<dbReference type="EMBL" id="WHWB01032923">
    <property type="protein sequence ID" value="KAJ7422949.1"/>
    <property type="molecule type" value="Genomic_DNA"/>
</dbReference>
<feature type="transmembrane region" description="Helical" evidence="9">
    <location>
        <begin position="2920"/>
        <end position="2943"/>
    </location>
</feature>
<dbReference type="PANTHER" id="PTHR24026:SF126">
    <property type="entry name" value="PROTOCADHERIN FAT 4"/>
    <property type="match status" value="1"/>
</dbReference>
<evidence type="ECO:0000256" key="2">
    <source>
        <dbReference type="ARBA" id="ARBA00022692"/>
    </source>
</evidence>
<feature type="domain" description="Cadherin" evidence="10">
    <location>
        <begin position="1689"/>
        <end position="1783"/>
    </location>
</feature>
<dbReference type="Pfam" id="PF11822">
    <property type="entry name" value="BTB_SANBR"/>
    <property type="match status" value="1"/>
</dbReference>
<feature type="compositionally biased region" description="Acidic residues" evidence="8">
    <location>
        <begin position="573"/>
        <end position="591"/>
    </location>
</feature>
<feature type="compositionally biased region" description="Acidic residues" evidence="8">
    <location>
        <begin position="3100"/>
        <end position="3122"/>
    </location>
</feature>
<keyword evidence="6 9" id="KW-0472">Membrane</keyword>
<keyword evidence="2 9" id="KW-0812">Transmembrane</keyword>
<dbReference type="InterPro" id="IPR015919">
    <property type="entry name" value="Cadherin-like_sf"/>
</dbReference>